<gene>
    <name evidence="1" type="ORF">ACFSBJ_17060</name>
</gene>
<evidence type="ECO:0000313" key="1">
    <source>
        <dbReference type="EMBL" id="MFD1635428.1"/>
    </source>
</evidence>
<protein>
    <recommendedName>
        <fullName evidence="3">DUF1073 domain-containing protein</fullName>
    </recommendedName>
</protein>
<evidence type="ECO:0008006" key="3">
    <source>
        <dbReference type="Google" id="ProtNLM"/>
    </source>
</evidence>
<reference evidence="1 2" key="1">
    <citation type="journal article" date="2019" name="Int. J. Syst. Evol. Microbiol.">
        <title>The Global Catalogue of Microorganisms (GCM) 10K type strain sequencing project: providing services to taxonomists for standard genome sequencing and annotation.</title>
        <authorList>
            <consortium name="The Broad Institute Genomics Platform"/>
            <consortium name="The Broad Institute Genome Sequencing Center for Infectious Disease"/>
            <person name="Wu L."/>
            <person name="Ma J."/>
        </authorList>
    </citation>
    <scope>NUCLEOTIDE SEQUENCE [LARGE SCALE GENOMIC DNA]</scope>
    <source>
        <strain evidence="1 2">CGMCC 1.10594</strain>
    </source>
</reference>
<dbReference type="Proteomes" id="UP001597075">
    <property type="component" value="Unassembled WGS sequence"/>
</dbReference>
<proteinExistence type="predicted"/>
<accession>A0ABD6D248</accession>
<dbReference type="EMBL" id="JBHUDL010000032">
    <property type="protein sequence ID" value="MFD1635428.1"/>
    <property type="molecule type" value="Genomic_DNA"/>
</dbReference>
<keyword evidence="2" id="KW-1185">Reference proteome</keyword>
<comment type="caution">
    <text evidence="1">The sequence shown here is derived from an EMBL/GenBank/DDBJ whole genome shotgun (WGS) entry which is preliminary data.</text>
</comment>
<dbReference type="AlphaFoldDB" id="A0ABD6D248"/>
<sequence>MTLPEMVQRADPEPLIGIGTHKDIIDRRRLALRTLGFDVKFRWQIASSRYTPGNMRAFFKRKIAACQQHGIENAFGWIRHYDWGGSVTITTIYPSKGFEIDPAGETDIDLQNGELTVATDGDLEDDIDESEPTTVYYGDRLGYDFRGRQKLWVKPVIYIPEAGTMIPLPHPEADLSRKHTGNLMDDAIDWHERVLSTIDDLSQTVNQEIKRARLVAIDFGDLPFDVAEFYRYLGVRNDKYVEAAADRATALASPSDQPTLWNLQLSLKLAILDNYDGNRAGKTYREYQELAGEILRHPATMITTAKEQYRIEAAQDEEKDEPDLDADQTTLADSLEDVMDMAGVTENRIDATEAQQIEQRVQQRLPNSGGEA</sequence>
<organism evidence="1 2">
    <name type="scientific">Haloplanus ruber</name>
    <dbReference type="NCBI Taxonomy" id="869892"/>
    <lineage>
        <taxon>Archaea</taxon>
        <taxon>Methanobacteriati</taxon>
        <taxon>Methanobacteriota</taxon>
        <taxon>Stenosarchaea group</taxon>
        <taxon>Halobacteria</taxon>
        <taxon>Halobacteriales</taxon>
        <taxon>Haloferacaceae</taxon>
        <taxon>Haloplanus</taxon>
    </lineage>
</organism>
<evidence type="ECO:0000313" key="2">
    <source>
        <dbReference type="Proteomes" id="UP001597075"/>
    </source>
</evidence>
<name>A0ABD6D248_9EURY</name>
<dbReference type="RefSeq" id="WP_256407084.1">
    <property type="nucleotide sequence ID" value="NZ_CP187154.1"/>
</dbReference>